<dbReference type="AlphaFoldDB" id="A0A8C4TNA9"/>
<dbReference type="InterPro" id="IPR036179">
    <property type="entry name" value="Ig-like_dom_sf"/>
</dbReference>
<dbReference type="InterPro" id="IPR013106">
    <property type="entry name" value="Ig_V-set"/>
</dbReference>
<dbReference type="CDD" id="cd00099">
    <property type="entry name" value="IgV"/>
    <property type="match status" value="1"/>
</dbReference>
<keyword evidence="2" id="KW-0325">Glycoprotein</keyword>
<dbReference type="SUPFAM" id="SSF48726">
    <property type="entry name" value="Immunoglobulin"/>
    <property type="match status" value="1"/>
</dbReference>
<dbReference type="Proteomes" id="UP000694620">
    <property type="component" value="Chromosome 12"/>
</dbReference>
<dbReference type="InterPro" id="IPR003599">
    <property type="entry name" value="Ig_sub"/>
</dbReference>
<dbReference type="Pfam" id="PF07686">
    <property type="entry name" value="V-set"/>
    <property type="match status" value="1"/>
</dbReference>
<dbReference type="PROSITE" id="PS50835">
    <property type="entry name" value="IG_LIKE"/>
    <property type="match status" value="1"/>
</dbReference>
<evidence type="ECO:0000256" key="2">
    <source>
        <dbReference type="ARBA" id="ARBA00023180"/>
    </source>
</evidence>
<dbReference type="Gene3D" id="2.60.40.10">
    <property type="entry name" value="Immunoglobulins"/>
    <property type="match status" value="1"/>
</dbReference>
<reference evidence="4" key="2">
    <citation type="submission" date="2025-08" db="UniProtKB">
        <authorList>
            <consortium name="Ensembl"/>
        </authorList>
    </citation>
    <scope>IDENTIFICATION</scope>
</reference>
<keyword evidence="1" id="KW-1015">Disulfide bond</keyword>
<keyword evidence="5" id="KW-1185">Reference proteome</keyword>
<dbReference type="InterPro" id="IPR051755">
    <property type="entry name" value="Ig-like_CS_Receptor"/>
</dbReference>
<name>A0A8C4TNA9_ERPCA</name>
<reference evidence="4" key="1">
    <citation type="submission" date="2021-06" db="EMBL/GenBank/DDBJ databases">
        <authorList>
            <consortium name="Wellcome Sanger Institute Data Sharing"/>
        </authorList>
    </citation>
    <scope>NUCLEOTIDE SEQUENCE [LARGE SCALE GENOMIC DNA]</scope>
</reference>
<sequence>MLKLLCSSDFTFPFLFDPLVFAQNVNQPSHLVVTERQTAILNCSTSTVFFKGTVSWFRVTQDGKEQVYPSNSNLRYKDRVHLDSEAFRTNGKATITILNASLADSGVYVCQIQEVMAQNIQKGNGTLLTVLRESTLTTGDLKCIFQIRSPRCIYGDGGWTLLIQNSNLTTSETCTLKYFTTLVKCDPRDLNISILSGICCQVQISPQVTNSEVKSSAKI</sequence>
<evidence type="ECO:0000256" key="1">
    <source>
        <dbReference type="ARBA" id="ARBA00023157"/>
    </source>
</evidence>
<evidence type="ECO:0000313" key="4">
    <source>
        <dbReference type="Ensembl" id="ENSECRP00000033746.1"/>
    </source>
</evidence>
<feature type="domain" description="Ig-like" evidence="3">
    <location>
        <begin position="18"/>
        <end position="121"/>
    </location>
</feature>
<dbReference type="Ensembl" id="ENSECRT00000034479.1">
    <property type="protein sequence ID" value="ENSECRP00000033746.1"/>
    <property type="gene ID" value="ENSECRG00000022838.1"/>
</dbReference>
<evidence type="ECO:0000313" key="5">
    <source>
        <dbReference type="Proteomes" id="UP000694620"/>
    </source>
</evidence>
<dbReference type="PANTHER" id="PTHR19971">
    <property type="entry name" value="SIGNAL-REGULATORY PROTEIN BETA"/>
    <property type="match status" value="1"/>
</dbReference>
<accession>A0A8C4TNA9</accession>
<dbReference type="InterPro" id="IPR007110">
    <property type="entry name" value="Ig-like_dom"/>
</dbReference>
<protein>
    <recommendedName>
        <fullName evidence="3">Ig-like domain-containing protein</fullName>
    </recommendedName>
</protein>
<proteinExistence type="predicted"/>
<organism evidence="4 5">
    <name type="scientific">Erpetoichthys calabaricus</name>
    <name type="common">Rope fish</name>
    <name type="synonym">Calamoichthys calabaricus</name>
    <dbReference type="NCBI Taxonomy" id="27687"/>
    <lineage>
        <taxon>Eukaryota</taxon>
        <taxon>Metazoa</taxon>
        <taxon>Chordata</taxon>
        <taxon>Craniata</taxon>
        <taxon>Vertebrata</taxon>
        <taxon>Euteleostomi</taxon>
        <taxon>Actinopterygii</taxon>
        <taxon>Polypteriformes</taxon>
        <taxon>Polypteridae</taxon>
        <taxon>Erpetoichthys</taxon>
    </lineage>
</organism>
<dbReference type="GeneTree" id="ENSGT00980000202712"/>
<reference evidence="4" key="3">
    <citation type="submission" date="2025-09" db="UniProtKB">
        <authorList>
            <consortium name="Ensembl"/>
        </authorList>
    </citation>
    <scope>IDENTIFICATION</scope>
</reference>
<evidence type="ECO:0000259" key="3">
    <source>
        <dbReference type="PROSITE" id="PS50835"/>
    </source>
</evidence>
<dbReference type="SMART" id="SM00409">
    <property type="entry name" value="IG"/>
    <property type="match status" value="1"/>
</dbReference>
<dbReference type="InterPro" id="IPR013783">
    <property type="entry name" value="Ig-like_fold"/>
</dbReference>